<protein>
    <submittedName>
        <fullName evidence="3">NAD(P)-bd-dom domain-containing protein</fullName>
    </submittedName>
</protein>
<dbReference type="OrthoDB" id="9975943at2759"/>
<dbReference type="Pfam" id="PF01370">
    <property type="entry name" value="Epimerase"/>
    <property type="match status" value="1"/>
</dbReference>
<dbReference type="GeneID" id="59342936"/>
<sequence length="223" mass="24749">MSLKIVLTGATGFVGGEVLAQCLRNPAISSIVVLSRRPLPITTHDPKVKEFIMKDFTVYTEEVKREFKEADACIWALGARAAVPEVEIDYPLALGDTILSVRSSTKPFRYVYCSGMFSERDQTKPLWKSQTVRRVKGRAESSMLDFSQLRGKAVWETYIVKPAMIIRPAGGTLKKLISNAVFGTVRVDELAAAMIELVTRGAQKDTFENAEIVQLGKEMLAMD</sequence>
<evidence type="ECO:0000259" key="2">
    <source>
        <dbReference type="Pfam" id="PF01370"/>
    </source>
</evidence>
<dbReference type="AlphaFoldDB" id="A0A8H6T2W4"/>
<dbReference type="InterPro" id="IPR036291">
    <property type="entry name" value="NAD(P)-bd_dom_sf"/>
</dbReference>
<evidence type="ECO:0000313" key="4">
    <source>
        <dbReference type="Proteomes" id="UP000636479"/>
    </source>
</evidence>
<evidence type="ECO:0000313" key="3">
    <source>
        <dbReference type="EMBL" id="KAF7309855.1"/>
    </source>
</evidence>
<keyword evidence="4" id="KW-1185">Reference proteome</keyword>
<organism evidence="3 4">
    <name type="scientific">Mycena indigotica</name>
    <dbReference type="NCBI Taxonomy" id="2126181"/>
    <lineage>
        <taxon>Eukaryota</taxon>
        <taxon>Fungi</taxon>
        <taxon>Dikarya</taxon>
        <taxon>Basidiomycota</taxon>
        <taxon>Agaricomycotina</taxon>
        <taxon>Agaricomycetes</taxon>
        <taxon>Agaricomycetidae</taxon>
        <taxon>Agaricales</taxon>
        <taxon>Marasmiineae</taxon>
        <taxon>Mycenaceae</taxon>
        <taxon>Mycena</taxon>
    </lineage>
</organism>
<dbReference type="EMBL" id="JACAZF010000003">
    <property type="protein sequence ID" value="KAF7309855.1"/>
    <property type="molecule type" value="Genomic_DNA"/>
</dbReference>
<dbReference type="Proteomes" id="UP000636479">
    <property type="component" value="Unassembled WGS sequence"/>
</dbReference>
<dbReference type="PANTHER" id="PTHR14097">
    <property type="entry name" value="OXIDOREDUCTASE HTATIP2"/>
    <property type="match status" value="1"/>
</dbReference>
<feature type="domain" description="NAD-dependent epimerase/dehydratase" evidence="2">
    <location>
        <begin position="5"/>
        <end position="114"/>
    </location>
</feature>
<dbReference type="RefSeq" id="XP_037223305.1">
    <property type="nucleotide sequence ID" value="XM_037360420.1"/>
</dbReference>
<comment type="subcellular location">
    <subcellularLocation>
        <location evidence="1">Membrane</location>
    </subcellularLocation>
</comment>
<dbReference type="SUPFAM" id="SSF51735">
    <property type="entry name" value="NAD(P)-binding Rossmann-fold domains"/>
    <property type="match status" value="1"/>
</dbReference>
<dbReference type="GO" id="GO:0016020">
    <property type="term" value="C:membrane"/>
    <property type="evidence" value="ECO:0007669"/>
    <property type="project" value="UniProtKB-SubCell"/>
</dbReference>
<proteinExistence type="predicted"/>
<accession>A0A8H6T2W4</accession>
<dbReference type="InterPro" id="IPR001509">
    <property type="entry name" value="Epimerase_deHydtase"/>
</dbReference>
<dbReference type="Gene3D" id="3.40.50.720">
    <property type="entry name" value="NAD(P)-binding Rossmann-like Domain"/>
    <property type="match status" value="1"/>
</dbReference>
<name>A0A8H6T2W4_9AGAR</name>
<dbReference type="PANTHER" id="PTHR14097:SF9">
    <property type="entry name" value="EPIMERASE, PUTATIVE (AFU_ORTHOLOGUE AFUA_8G07320)-RELATED"/>
    <property type="match status" value="1"/>
</dbReference>
<reference evidence="3" key="1">
    <citation type="submission" date="2020-05" db="EMBL/GenBank/DDBJ databases">
        <title>Mycena genomes resolve the evolution of fungal bioluminescence.</title>
        <authorList>
            <person name="Tsai I.J."/>
        </authorList>
    </citation>
    <scope>NUCLEOTIDE SEQUENCE</scope>
    <source>
        <strain evidence="3">171206Taipei</strain>
    </source>
</reference>
<evidence type="ECO:0000256" key="1">
    <source>
        <dbReference type="ARBA" id="ARBA00004370"/>
    </source>
</evidence>
<gene>
    <name evidence="3" type="ORF">MIND_00357600</name>
</gene>
<comment type="caution">
    <text evidence="3">The sequence shown here is derived from an EMBL/GenBank/DDBJ whole genome shotgun (WGS) entry which is preliminary data.</text>
</comment>